<evidence type="ECO:0000313" key="4">
    <source>
        <dbReference type="Proteomes" id="UP001500784"/>
    </source>
</evidence>
<feature type="transmembrane region" description="Helical" evidence="2">
    <location>
        <begin position="6"/>
        <end position="24"/>
    </location>
</feature>
<evidence type="ECO:0000256" key="1">
    <source>
        <dbReference type="SAM" id="MobiDB-lite"/>
    </source>
</evidence>
<feature type="transmembrane region" description="Helical" evidence="2">
    <location>
        <begin position="45"/>
        <end position="64"/>
    </location>
</feature>
<reference evidence="3 4" key="1">
    <citation type="journal article" date="2019" name="Int. J. Syst. Evol. Microbiol.">
        <title>The Global Catalogue of Microorganisms (GCM) 10K type strain sequencing project: providing services to taxonomists for standard genome sequencing and annotation.</title>
        <authorList>
            <consortium name="The Broad Institute Genomics Platform"/>
            <consortium name="The Broad Institute Genome Sequencing Center for Infectious Disease"/>
            <person name="Wu L."/>
            <person name="Ma J."/>
        </authorList>
    </citation>
    <scope>NUCLEOTIDE SEQUENCE [LARGE SCALE GENOMIC DNA]</scope>
    <source>
        <strain evidence="3 4">JCM 13316</strain>
    </source>
</reference>
<name>A0ABN2P5D4_9MICC</name>
<dbReference type="EMBL" id="BAAALV010000002">
    <property type="protein sequence ID" value="GAA1912521.1"/>
    <property type="molecule type" value="Genomic_DNA"/>
</dbReference>
<feature type="transmembrane region" description="Helical" evidence="2">
    <location>
        <begin position="70"/>
        <end position="91"/>
    </location>
</feature>
<dbReference type="Proteomes" id="UP001500784">
    <property type="component" value="Unassembled WGS sequence"/>
</dbReference>
<protein>
    <submittedName>
        <fullName evidence="3">Uncharacterized protein</fullName>
    </submittedName>
</protein>
<keyword evidence="2" id="KW-1133">Transmembrane helix</keyword>
<gene>
    <name evidence="3" type="ORF">GCM10009688_16830</name>
</gene>
<dbReference type="RefSeq" id="WP_152226546.1">
    <property type="nucleotide sequence ID" value="NZ_BAAALV010000002.1"/>
</dbReference>
<feature type="compositionally biased region" description="Basic and acidic residues" evidence="1">
    <location>
        <begin position="133"/>
        <end position="142"/>
    </location>
</feature>
<accession>A0ABN2P5D4</accession>
<feature type="region of interest" description="Disordered" evidence="1">
    <location>
        <begin position="120"/>
        <end position="142"/>
    </location>
</feature>
<sequence length="142" mass="15749">MNDLLPSAVLVLGGAALAVSGVMVHRKRWLGWLRLDRLVPGTPSLAITWLGLWLATLPLLPLVLDYGMLGGLSALVSNLLLAAGILGFLWYPVRLMPRWMQEERKRILAGDDLFARTYLQDRHPAPRPGDPLPEPRRGQDTP</sequence>
<keyword evidence="2" id="KW-0812">Transmembrane</keyword>
<comment type="caution">
    <text evidence="3">The sequence shown here is derived from an EMBL/GenBank/DDBJ whole genome shotgun (WGS) entry which is preliminary data.</text>
</comment>
<keyword evidence="4" id="KW-1185">Reference proteome</keyword>
<proteinExistence type="predicted"/>
<keyword evidence="2" id="KW-0472">Membrane</keyword>
<organism evidence="3 4">
    <name type="scientific">Arthrobacter gandavensis</name>
    <dbReference type="NCBI Taxonomy" id="169960"/>
    <lineage>
        <taxon>Bacteria</taxon>
        <taxon>Bacillati</taxon>
        <taxon>Actinomycetota</taxon>
        <taxon>Actinomycetes</taxon>
        <taxon>Micrococcales</taxon>
        <taxon>Micrococcaceae</taxon>
        <taxon>Arthrobacter</taxon>
    </lineage>
</organism>
<evidence type="ECO:0000256" key="2">
    <source>
        <dbReference type="SAM" id="Phobius"/>
    </source>
</evidence>
<evidence type="ECO:0000313" key="3">
    <source>
        <dbReference type="EMBL" id="GAA1912521.1"/>
    </source>
</evidence>